<dbReference type="Proteomes" id="UP001189663">
    <property type="component" value="Unassembled WGS sequence"/>
</dbReference>
<evidence type="ECO:0000313" key="3">
    <source>
        <dbReference type="Proteomes" id="UP001189663"/>
    </source>
</evidence>
<sequence>MTSAQASDDSHTAVFRISRFAVPPAAMPAFMERIQQARNLLAAQPGCLKSSVLTHPAGTAEFNVVSIVEWASLQAMETAKSAIEVQQFQEGFDPETFRRDLGISADTAVYTAATR</sequence>
<dbReference type="EMBL" id="CATZAT010000001">
    <property type="protein sequence ID" value="CAJ0781047.1"/>
    <property type="molecule type" value="Genomic_DNA"/>
</dbReference>
<dbReference type="Pfam" id="PF03992">
    <property type="entry name" value="ABM"/>
    <property type="match status" value="1"/>
</dbReference>
<organism evidence="2 3">
    <name type="scientific">Ralstonia holmesii</name>
    <dbReference type="NCBI Taxonomy" id="3058602"/>
    <lineage>
        <taxon>Bacteria</taxon>
        <taxon>Pseudomonadati</taxon>
        <taxon>Pseudomonadota</taxon>
        <taxon>Betaproteobacteria</taxon>
        <taxon>Burkholderiales</taxon>
        <taxon>Burkholderiaceae</taxon>
        <taxon>Ralstonia</taxon>
    </lineage>
</organism>
<dbReference type="SUPFAM" id="SSF54909">
    <property type="entry name" value="Dimeric alpha+beta barrel"/>
    <property type="match status" value="1"/>
</dbReference>
<dbReference type="Gene3D" id="3.30.70.100">
    <property type="match status" value="1"/>
</dbReference>
<gene>
    <name evidence="2" type="ORF">LMG18096_01119</name>
</gene>
<evidence type="ECO:0000313" key="2">
    <source>
        <dbReference type="EMBL" id="CAJ0781047.1"/>
    </source>
</evidence>
<comment type="caution">
    <text evidence="2">The sequence shown here is derived from an EMBL/GenBank/DDBJ whole genome shotgun (WGS) entry which is preliminary data.</text>
</comment>
<accession>A0ABC8QCH2</accession>
<reference evidence="2 3" key="1">
    <citation type="submission" date="2023-07" db="EMBL/GenBank/DDBJ databases">
        <authorList>
            <person name="Peeters C."/>
        </authorList>
    </citation>
    <scope>NUCLEOTIDE SEQUENCE [LARGE SCALE GENOMIC DNA]</scope>
    <source>
        <strain evidence="2 3">LMG 18096</strain>
    </source>
</reference>
<proteinExistence type="predicted"/>
<dbReference type="AlphaFoldDB" id="A0ABC8QCH2"/>
<feature type="domain" description="ABM" evidence="1">
    <location>
        <begin position="16"/>
        <end position="90"/>
    </location>
</feature>
<dbReference type="InterPro" id="IPR011008">
    <property type="entry name" value="Dimeric_a/b-barrel"/>
</dbReference>
<evidence type="ECO:0000259" key="1">
    <source>
        <dbReference type="Pfam" id="PF03992"/>
    </source>
</evidence>
<name>A0ABC8QCH2_9RALS</name>
<protein>
    <recommendedName>
        <fullName evidence="1">ABM domain-containing protein</fullName>
    </recommendedName>
</protein>
<keyword evidence="3" id="KW-1185">Reference proteome</keyword>
<dbReference type="InterPro" id="IPR007138">
    <property type="entry name" value="ABM_dom"/>
</dbReference>